<keyword evidence="1" id="KW-0472">Membrane</keyword>
<accession>U5DMT1</accession>
<name>U5DMT1_9CHRO</name>
<evidence type="ECO:0000256" key="1">
    <source>
        <dbReference type="SAM" id="Phobius"/>
    </source>
</evidence>
<dbReference type="EMBL" id="ASSJ01000058">
    <property type="protein sequence ID" value="ERN41005.1"/>
    <property type="molecule type" value="Genomic_DNA"/>
</dbReference>
<sequence length="58" mass="5640">MHDPSSGQNLLVATASATIGAGVVTSFAVSQGQHPLMALTVASIAVAFAIACSRAGIA</sequence>
<organism evidence="2 3">
    <name type="scientific">Rubidibacter lacunae KORDI 51-2</name>
    <dbReference type="NCBI Taxonomy" id="582515"/>
    <lineage>
        <taxon>Bacteria</taxon>
        <taxon>Bacillati</taxon>
        <taxon>Cyanobacteriota</taxon>
        <taxon>Cyanophyceae</taxon>
        <taxon>Oscillatoriophycideae</taxon>
        <taxon>Chroococcales</taxon>
        <taxon>Aphanothecaceae</taxon>
        <taxon>Rubidibacter</taxon>
    </lineage>
</organism>
<dbReference type="AlphaFoldDB" id="U5DMT1"/>
<evidence type="ECO:0000313" key="2">
    <source>
        <dbReference type="EMBL" id="ERN41005.1"/>
    </source>
</evidence>
<dbReference type="RefSeq" id="WP_022607657.1">
    <property type="nucleotide sequence ID" value="NZ_ASSJ01000058.1"/>
</dbReference>
<proteinExistence type="predicted"/>
<keyword evidence="3" id="KW-1185">Reference proteome</keyword>
<dbReference type="Proteomes" id="UP000016960">
    <property type="component" value="Unassembled WGS sequence"/>
</dbReference>
<feature type="transmembrane region" description="Helical" evidence="1">
    <location>
        <begin position="36"/>
        <end position="57"/>
    </location>
</feature>
<gene>
    <name evidence="2" type="ORF">KR51_00024240</name>
</gene>
<dbReference type="InParanoid" id="U5DMT1"/>
<keyword evidence="1" id="KW-1133">Transmembrane helix</keyword>
<dbReference type="PATRIC" id="fig|582515.4.peg.2734"/>
<protein>
    <submittedName>
        <fullName evidence="2">Uncharacterized protein</fullName>
    </submittedName>
</protein>
<keyword evidence="1" id="KW-0812">Transmembrane</keyword>
<reference evidence="2 3" key="1">
    <citation type="submission" date="2013-05" db="EMBL/GenBank/DDBJ databases">
        <title>Draft genome sequence of Rubidibacter lacunae KORDI 51-2.</title>
        <authorList>
            <person name="Choi D.H."/>
            <person name="Noh J.H."/>
            <person name="Kwon K.-K."/>
            <person name="Lee J.-H."/>
            <person name="Ryu J.-Y."/>
        </authorList>
    </citation>
    <scope>NUCLEOTIDE SEQUENCE [LARGE SCALE GENOMIC DNA]</scope>
    <source>
        <strain evidence="2 3">KORDI 51-2</strain>
    </source>
</reference>
<evidence type="ECO:0000313" key="3">
    <source>
        <dbReference type="Proteomes" id="UP000016960"/>
    </source>
</evidence>
<comment type="caution">
    <text evidence="2">The sequence shown here is derived from an EMBL/GenBank/DDBJ whole genome shotgun (WGS) entry which is preliminary data.</text>
</comment>